<keyword evidence="1" id="KW-1133">Transmembrane helix</keyword>
<keyword evidence="4" id="KW-1185">Reference proteome</keyword>
<feature type="transmembrane region" description="Helical" evidence="1">
    <location>
        <begin position="37"/>
        <end position="56"/>
    </location>
</feature>
<accession>A0A1P8MXC7</accession>
<feature type="transmembrane region" description="Helical" evidence="1">
    <location>
        <begin position="63"/>
        <end position="81"/>
    </location>
</feature>
<evidence type="ECO:0000313" key="4">
    <source>
        <dbReference type="Proteomes" id="UP000186336"/>
    </source>
</evidence>
<keyword evidence="2" id="KW-0732">Signal</keyword>
<dbReference type="OrthoDB" id="7867070at2"/>
<feature type="signal peptide" evidence="2">
    <location>
        <begin position="1"/>
        <end position="27"/>
    </location>
</feature>
<proteinExistence type="predicted"/>
<evidence type="ECO:0000256" key="2">
    <source>
        <dbReference type="SAM" id="SignalP"/>
    </source>
</evidence>
<gene>
    <name evidence="3" type="ORF">BWR18_14355</name>
</gene>
<keyword evidence="1" id="KW-0812">Transmembrane</keyword>
<dbReference type="KEGG" id="tom:BWR18_14355"/>
<evidence type="ECO:0000256" key="1">
    <source>
        <dbReference type="SAM" id="Phobius"/>
    </source>
</evidence>
<sequence>MLIAALCLNIAVLVPVVLALLTGGADAAFGPDTEARRILTCVYISIAAVSLGLIALHLGKHAWAVPMTFALFAVQITYKLTTVLSVGVASPVVLTNLVVVAVQIVVIVAWSVARS</sequence>
<feature type="chain" id="PRO_5012365532" evidence="2">
    <location>
        <begin position="28"/>
        <end position="115"/>
    </location>
</feature>
<feature type="transmembrane region" description="Helical" evidence="1">
    <location>
        <begin position="93"/>
        <end position="113"/>
    </location>
</feature>
<organism evidence="3 4">
    <name type="scientific">Tateyamaria omphalii</name>
    <dbReference type="NCBI Taxonomy" id="299262"/>
    <lineage>
        <taxon>Bacteria</taxon>
        <taxon>Pseudomonadati</taxon>
        <taxon>Pseudomonadota</taxon>
        <taxon>Alphaproteobacteria</taxon>
        <taxon>Rhodobacterales</taxon>
        <taxon>Roseobacteraceae</taxon>
        <taxon>Tateyamaria</taxon>
    </lineage>
</organism>
<dbReference type="RefSeq" id="WP_076629159.1">
    <property type="nucleotide sequence ID" value="NZ_CP019312.1"/>
</dbReference>
<dbReference type="AlphaFoldDB" id="A0A1P8MXC7"/>
<dbReference type="EMBL" id="CP019312">
    <property type="protein sequence ID" value="APX12734.1"/>
    <property type="molecule type" value="Genomic_DNA"/>
</dbReference>
<reference evidence="3 4" key="1">
    <citation type="submission" date="2017-01" db="EMBL/GenBank/DDBJ databases">
        <title>Complete genome of Tateyamaria omphalii DOK1-4 isolated from seawater in Dokdo.</title>
        <authorList>
            <person name="Kim J.H."/>
            <person name="Chi W.-J."/>
        </authorList>
    </citation>
    <scope>NUCLEOTIDE SEQUENCE [LARGE SCALE GENOMIC DNA]</scope>
    <source>
        <strain evidence="3 4">DOK1-4</strain>
    </source>
</reference>
<name>A0A1P8MXC7_9RHOB</name>
<protein>
    <submittedName>
        <fullName evidence="3">Uncharacterized protein</fullName>
    </submittedName>
</protein>
<dbReference type="Proteomes" id="UP000186336">
    <property type="component" value="Chromosome"/>
</dbReference>
<keyword evidence="1" id="KW-0472">Membrane</keyword>
<evidence type="ECO:0000313" key="3">
    <source>
        <dbReference type="EMBL" id="APX12734.1"/>
    </source>
</evidence>